<accession>A0A1G2T2U1</accession>
<feature type="region of interest" description="Disordered" evidence="1">
    <location>
        <begin position="58"/>
        <end position="103"/>
    </location>
</feature>
<evidence type="ECO:0000313" key="2">
    <source>
        <dbReference type="EMBL" id="OHA91328.1"/>
    </source>
</evidence>
<reference evidence="2 3" key="1">
    <citation type="journal article" date="2016" name="Nat. Commun.">
        <title>Thousands of microbial genomes shed light on interconnected biogeochemical processes in an aquifer system.</title>
        <authorList>
            <person name="Anantharaman K."/>
            <person name="Brown C.T."/>
            <person name="Hug L.A."/>
            <person name="Sharon I."/>
            <person name="Castelle C.J."/>
            <person name="Probst A.J."/>
            <person name="Thomas B.C."/>
            <person name="Singh A."/>
            <person name="Wilkins M.J."/>
            <person name="Karaoz U."/>
            <person name="Brodie E.L."/>
            <person name="Williams K.H."/>
            <person name="Hubbard S.S."/>
            <person name="Banfield J.F."/>
        </authorList>
    </citation>
    <scope>NUCLEOTIDE SEQUENCE [LARGE SCALE GENOMIC DNA]</scope>
</reference>
<name>A0A1G2T2U1_9BACT</name>
<sequence>MASIDDLLKKQRLEQERDAVRRALSIEKEEKEQKDIKEIEALQRVLAKIELEIENWSPNFAEAPKTPPTPVLSNSSYHEPMPSARVKYRSSWNEGAPSSRRRR</sequence>
<dbReference type="EMBL" id="MHVJ01000013">
    <property type="protein sequence ID" value="OHA91328.1"/>
    <property type="molecule type" value="Genomic_DNA"/>
</dbReference>
<dbReference type="AlphaFoldDB" id="A0A1G2T2U1"/>
<protein>
    <submittedName>
        <fullName evidence="2">Uncharacterized protein</fullName>
    </submittedName>
</protein>
<proteinExistence type="predicted"/>
<gene>
    <name evidence="2" type="ORF">A2758_02615</name>
</gene>
<dbReference type="Proteomes" id="UP000178612">
    <property type="component" value="Unassembled WGS sequence"/>
</dbReference>
<evidence type="ECO:0000256" key="1">
    <source>
        <dbReference type="SAM" id="MobiDB-lite"/>
    </source>
</evidence>
<evidence type="ECO:0000313" key="3">
    <source>
        <dbReference type="Proteomes" id="UP000178612"/>
    </source>
</evidence>
<comment type="caution">
    <text evidence="2">The sequence shown here is derived from an EMBL/GenBank/DDBJ whole genome shotgun (WGS) entry which is preliminary data.</text>
</comment>
<organism evidence="2 3">
    <name type="scientific">Candidatus Zambryskibacteria bacterium RIFCSPHIGHO2_01_FULL_49_18</name>
    <dbReference type="NCBI Taxonomy" id="1802740"/>
    <lineage>
        <taxon>Bacteria</taxon>
        <taxon>Candidatus Zambryskiibacteriota</taxon>
    </lineage>
</organism>